<sequence length="371" mass="40253">MRGLESGLAGNVKWRNDTRGAFSYLITNCIGACFGRRRPFKDGYFEIKGRSLVRVCGESTKTWPLKNVATDGPHRSDVLSINIVNDLYHLFGRASYTLRFNSQEEADRWREAIGGVSKVSDTDFKSSDTGVKKDMEAQSGHTGEGESTECSSSCRSSSLADLNSSLNSVRLSSFCPGVLVKEPPSAHTSPDYSCRSLERPRNASSLCSTILSGSRMIAWLVSVAHSDGVCLKKGKDVVCIKVKPYQITRWRVKAILRVGDGKTKATFHDGLGIASGLPGEQRSLLCVEKVFKSCTVPSHIKSAGLIGKTMHQDMLGSSVTMEACRLRQLRAAGLPCPKVYGPSSPFSLCMEFLGEGVDSPSPNLASNSYCL</sequence>
<dbReference type="VEuPathDB" id="CryptoDB:Cvel_21420"/>
<feature type="region of interest" description="Disordered" evidence="1">
    <location>
        <begin position="124"/>
        <end position="152"/>
    </location>
</feature>
<evidence type="ECO:0000256" key="1">
    <source>
        <dbReference type="SAM" id="MobiDB-lite"/>
    </source>
</evidence>
<protein>
    <recommendedName>
        <fullName evidence="3">PH domain-containing protein</fullName>
    </recommendedName>
</protein>
<accession>A0A0G4GDM5</accession>
<organism evidence="2">
    <name type="scientific">Chromera velia CCMP2878</name>
    <dbReference type="NCBI Taxonomy" id="1169474"/>
    <lineage>
        <taxon>Eukaryota</taxon>
        <taxon>Sar</taxon>
        <taxon>Alveolata</taxon>
        <taxon>Colpodellida</taxon>
        <taxon>Chromeraceae</taxon>
        <taxon>Chromera</taxon>
    </lineage>
</organism>
<dbReference type="AlphaFoldDB" id="A0A0G4GDM5"/>
<evidence type="ECO:0000313" key="2">
    <source>
        <dbReference type="EMBL" id="CEM27479.1"/>
    </source>
</evidence>
<feature type="compositionally biased region" description="Basic and acidic residues" evidence="1">
    <location>
        <begin position="124"/>
        <end position="136"/>
    </location>
</feature>
<name>A0A0G4GDM5_9ALVE</name>
<reference evidence="2" key="1">
    <citation type="submission" date="2014-11" db="EMBL/GenBank/DDBJ databases">
        <authorList>
            <person name="Otto D Thomas"/>
            <person name="Naeem Raeece"/>
        </authorList>
    </citation>
    <scope>NUCLEOTIDE SEQUENCE</scope>
</reference>
<dbReference type="EMBL" id="CDMZ01001112">
    <property type="protein sequence ID" value="CEM27479.1"/>
    <property type="molecule type" value="Genomic_DNA"/>
</dbReference>
<evidence type="ECO:0008006" key="3">
    <source>
        <dbReference type="Google" id="ProtNLM"/>
    </source>
</evidence>
<proteinExistence type="predicted"/>
<gene>
    <name evidence="2" type="ORF">Cvel_21420</name>
</gene>